<name>A0ABS5LM17_9BURK</name>
<keyword evidence="4" id="KW-1185">Reference proteome</keyword>
<gene>
    <name evidence="3" type="primary">recF</name>
    <name evidence="3" type="ORF">DJFAAGMI_00257</name>
</gene>
<dbReference type="InterPro" id="IPR038729">
    <property type="entry name" value="Rad50/SbcC_AAA"/>
</dbReference>
<dbReference type="PANTHER" id="PTHR32114:SF2">
    <property type="entry name" value="ABC TRANSPORTER ABCH.3"/>
    <property type="match status" value="1"/>
</dbReference>
<evidence type="ECO:0000259" key="2">
    <source>
        <dbReference type="Pfam" id="PF13476"/>
    </source>
</evidence>
<dbReference type="Proteomes" id="UP001647436">
    <property type="component" value="Unassembled WGS sequence"/>
</dbReference>
<feature type="coiled-coil region" evidence="1">
    <location>
        <begin position="358"/>
        <end position="385"/>
    </location>
</feature>
<evidence type="ECO:0000256" key="1">
    <source>
        <dbReference type="SAM" id="Coils"/>
    </source>
</evidence>
<dbReference type="SUPFAM" id="SSF52540">
    <property type="entry name" value="P-loop containing nucleoside triphosphate hydrolases"/>
    <property type="match status" value="1"/>
</dbReference>
<accession>A0ABS5LM17</accession>
<dbReference type="EMBL" id="JAANES010000001">
    <property type="protein sequence ID" value="MBS3017538.1"/>
    <property type="molecule type" value="Genomic_DNA"/>
</dbReference>
<protein>
    <submittedName>
        <fullName evidence="3">DNA replication and repair protein RecF</fullName>
    </submittedName>
</protein>
<sequence length="1045" mass="113615">MPEMQTARESLSHLLVGLKDVDEAVVRGEKRFGEHAYAIAYVDFADEVIQRSQQLRDFQERILGDDFFDAPGDLRWNKYLYLVAGPNSTSNPQFAAAKAAIEADRDYARKRVVSAEDLESLLGAAEFFDAADGGATPDVLADWRRRLAAGQLELLLDCPTPRTAVVEKIAKREAGRPAAAGQRVNDLHQADRPIAKSMLLSLTINSFRPVHDGKTYDFGKVTLVTGANGTGKTSLLEAIERLYCGNNLRSKSTGVVRIKGRLAPIGGGDVSELQSISDGPRLKARCLAWYNRKEFAVDAIVDSFSQYNFLDTDAAFRLSANLQPTDVATELSRLLVGATAATTFDYLEKIYGDVEKAVGKAEAAADKLQYELHDLEKRLRELQGRPSNAKTLAEAYRAALVALEWKSSPDADAGQLGEGPRLLAALGHIQALSSLGDAARTIGDIERRSSELGAALEAARPHQERLSALHELEAGLVDGIEAHERNAEMLSRRLVYETSGFLDVRTQYFKARDVADALATRLKSQLTGDIPEIPVRYAELPIEVALQSSDSARRDAEERLASAKIALDLHGKAASARAAALKNLKSAALTALQQSQHPNTCPVCHTVHPDGALMHLIEELNTSADSSAELNALVNVSSQADLDAREARKVAAGLEYCQKTANLVGLKGSTPKAILNELAGLQLESDKARAEVQRLGQEGKALREAGLSSDEHDSLWNRISHFFEQPENGGAVIGAAEVLRSQNDAAEGKRKELLTLRRHIDVVVEEIRGICRTIDLDGWSTHVQPINSFASLVALQEEFRPAADNVVELSSYLDAAGIAPLAELKARVASVASACSEAVEALRSEVSNSEELRVLPPAIERTRLKLSNARGEADALDTARNLLDDLIANASLKSATQEALETIGCQIDEVFSRIHSPKEYEYVGSSDVLLRSVETQKARTLDQVSTGQRAAFALSIFLARNRTATNAPPILLIDDPIAHIDDLNALSFLDYLRDLAVNSGRQIFFATADTRVASLFSKKFSFLGDDFKTISLVRAPRIVEAVTDN</sequence>
<organism evidence="3 4">
    <name type="scientific">Comamonas brasiliensis</name>
    <dbReference type="NCBI Taxonomy" id="1812482"/>
    <lineage>
        <taxon>Bacteria</taxon>
        <taxon>Pseudomonadati</taxon>
        <taxon>Pseudomonadota</taxon>
        <taxon>Betaproteobacteria</taxon>
        <taxon>Burkholderiales</taxon>
        <taxon>Comamonadaceae</taxon>
        <taxon>Comamonas</taxon>
    </lineage>
</organism>
<evidence type="ECO:0000313" key="4">
    <source>
        <dbReference type="Proteomes" id="UP001647436"/>
    </source>
</evidence>
<evidence type="ECO:0000313" key="3">
    <source>
        <dbReference type="EMBL" id="MBS3017538.1"/>
    </source>
</evidence>
<reference evidence="3 4" key="1">
    <citation type="submission" date="2020-03" db="EMBL/GenBank/DDBJ databases">
        <title>The role of nitrogen metabolism on polyethylene biodegradation.</title>
        <authorList>
            <person name="Peixoto J."/>
            <person name="Vizzotto C.S."/>
            <person name="Ramos A."/>
            <person name="Alves G."/>
            <person name="Steindorff A."/>
            <person name="Kruger R."/>
        </authorList>
    </citation>
    <scope>NUCLEOTIDE SEQUENCE [LARGE SCALE GENOMIC DNA]</scope>
    <source>
        <strain evidence="3 4">PE63</strain>
    </source>
</reference>
<dbReference type="Gene3D" id="3.40.50.300">
    <property type="entry name" value="P-loop containing nucleotide triphosphate hydrolases"/>
    <property type="match status" value="2"/>
</dbReference>
<proteinExistence type="predicted"/>
<dbReference type="Pfam" id="PF13476">
    <property type="entry name" value="AAA_23"/>
    <property type="match status" value="1"/>
</dbReference>
<dbReference type="CDD" id="cd00267">
    <property type="entry name" value="ABC_ATPase"/>
    <property type="match status" value="1"/>
</dbReference>
<dbReference type="InterPro" id="IPR027417">
    <property type="entry name" value="P-loop_NTPase"/>
</dbReference>
<feature type="domain" description="Rad50/SbcC-type AAA" evidence="2">
    <location>
        <begin position="201"/>
        <end position="241"/>
    </location>
</feature>
<keyword evidence="1" id="KW-0175">Coiled coil</keyword>
<comment type="caution">
    <text evidence="3">The sequence shown here is derived from an EMBL/GenBank/DDBJ whole genome shotgun (WGS) entry which is preliminary data.</text>
</comment>
<dbReference type="PANTHER" id="PTHR32114">
    <property type="entry name" value="ABC TRANSPORTER ABCH.3"/>
    <property type="match status" value="1"/>
</dbReference>